<dbReference type="Gene3D" id="3.40.350.10">
    <property type="entry name" value="Creatinase/prolidase N-terminal domain"/>
    <property type="match status" value="1"/>
</dbReference>
<accession>W8GG58</accession>
<dbReference type="CDD" id="cd01092">
    <property type="entry name" value="APP-like"/>
    <property type="match status" value="1"/>
</dbReference>
<organism evidence="3 4">
    <name type="scientific">Candidatus Hepatoplasma crinochetorum Av</name>
    <dbReference type="NCBI Taxonomy" id="1427984"/>
    <lineage>
        <taxon>Bacteria</taxon>
        <taxon>Bacillati</taxon>
        <taxon>Mycoplasmatota</taxon>
        <taxon>Mollicutes</taxon>
        <taxon>Candidatus Hepatoplasmataceae</taxon>
        <taxon>Candidatus Hepatoplasma</taxon>
    </lineage>
</organism>
<dbReference type="AlphaFoldDB" id="W8GG58"/>
<dbReference type="EC" id="3.4.-.-" evidence="3"/>
<name>W8GG58_9MOLU</name>
<dbReference type="OrthoDB" id="9806388at2"/>
<keyword evidence="3" id="KW-0378">Hydrolase</keyword>
<dbReference type="HOGENOM" id="CLU_017266_4_0_14"/>
<evidence type="ECO:0000313" key="3">
    <source>
        <dbReference type="EMBL" id="AHK22568.1"/>
    </source>
</evidence>
<dbReference type="InterPro" id="IPR029149">
    <property type="entry name" value="Creatin/AminoP/Spt16_N"/>
</dbReference>
<dbReference type="RefSeq" id="WP_025208856.1">
    <property type="nucleotide sequence ID" value="NZ_CP006932.1"/>
</dbReference>
<evidence type="ECO:0000259" key="2">
    <source>
        <dbReference type="Pfam" id="PF01321"/>
    </source>
</evidence>
<dbReference type="EMBL" id="CP006932">
    <property type="protein sequence ID" value="AHK22568.1"/>
    <property type="molecule type" value="Genomic_DNA"/>
</dbReference>
<dbReference type="PANTHER" id="PTHR46112:SF2">
    <property type="entry name" value="XAA-PRO AMINOPEPTIDASE P-RELATED"/>
    <property type="match status" value="1"/>
</dbReference>
<dbReference type="STRING" id="1427984.X271_00463"/>
<dbReference type="InterPro" id="IPR000994">
    <property type="entry name" value="Pept_M24"/>
</dbReference>
<protein>
    <submittedName>
        <fullName evidence="3">Putative peptidase</fullName>
        <ecNumber evidence="3">3.4.-.-</ecNumber>
    </submittedName>
</protein>
<reference evidence="3 4" key="1">
    <citation type="journal article" date="2014" name="Genome Biol. Evol.">
        <title>Phylogenomics of "Candidatus Hepatoplasma crinochetorum," a Lineage of Mollicutes Associated with Noninsect Arthropods.</title>
        <authorList>
            <person name="Leclercq S."/>
            <person name="Dittmer J."/>
            <person name="Bouchon D."/>
            <person name="Cordaux R."/>
        </authorList>
    </citation>
    <scope>NUCLEOTIDE SEQUENCE [LARGE SCALE GENOMIC DNA]</scope>
    <source>
        <strain evidence="3 4">Av</strain>
    </source>
</reference>
<dbReference type="SUPFAM" id="SSF55920">
    <property type="entry name" value="Creatinase/aminopeptidase"/>
    <property type="match status" value="1"/>
</dbReference>
<dbReference type="InterPro" id="IPR036005">
    <property type="entry name" value="Creatinase/aminopeptidase-like"/>
</dbReference>
<dbReference type="eggNOG" id="COG0006">
    <property type="taxonomic scope" value="Bacteria"/>
</dbReference>
<sequence length="350" mass="40222">MKINENHLKKIINNKNIWFTNPEDVYYLTSFKSTNLSLFYINKNWYAITDDRYFKRAQEKLKKINVLNAITLPFKNILIPEILKSGKPLSVDDEFLSLKEFNYLKANYPLLKIKGESFNYMRMIKDDEEIALIKKACLITDQIYKGILQYIKAGRTEKDVKQKLLKLLIEYKDCESAFSPIIAAGKNSSNPHIEPTNYTIKKGDLVTIDFGVSYKGYKSDMTRTILIGKNVTKMQTKIFNLVNYGLNKAIEAIKPGIEIKKIDEIVRTIFKQEGYEKYFIHALGHGVGLNIHEAPTVSSNTNLTLKKGMIITIEPGIYLPNEFGVRIEQDILVTENGYEILNDSPIQLKI</sequence>
<evidence type="ECO:0000313" key="4">
    <source>
        <dbReference type="Proteomes" id="UP000019450"/>
    </source>
</evidence>
<dbReference type="SUPFAM" id="SSF53092">
    <property type="entry name" value="Creatinase/prolidase N-terminal domain"/>
    <property type="match status" value="1"/>
</dbReference>
<gene>
    <name evidence="3" type="ORF">X271_00463</name>
</gene>
<dbReference type="Pfam" id="PF00557">
    <property type="entry name" value="Peptidase_M24"/>
    <property type="match status" value="1"/>
</dbReference>
<dbReference type="InterPro" id="IPR000587">
    <property type="entry name" value="Creatinase_N"/>
</dbReference>
<dbReference type="GO" id="GO:0004177">
    <property type="term" value="F:aminopeptidase activity"/>
    <property type="evidence" value="ECO:0007669"/>
    <property type="project" value="UniProtKB-ARBA"/>
</dbReference>
<dbReference type="GO" id="GO:0008235">
    <property type="term" value="F:metalloexopeptidase activity"/>
    <property type="evidence" value="ECO:0007669"/>
    <property type="project" value="UniProtKB-ARBA"/>
</dbReference>
<dbReference type="Proteomes" id="UP000019450">
    <property type="component" value="Chromosome"/>
</dbReference>
<dbReference type="PANTHER" id="PTHR46112">
    <property type="entry name" value="AMINOPEPTIDASE"/>
    <property type="match status" value="1"/>
</dbReference>
<evidence type="ECO:0000259" key="1">
    <source>
        <dbReference type="Pfam" id="PF00557"/>
    </source>
</evidence>
<dbReference type="PATRIC" id="fig|1427984.3.peg.449"/>
<dbReference type="Gene3D" id="3.90.230.10">
    <property type="entry name" value="Creatinase/methionine aminopeptidase superfamily"/>
    <property type="match status" value="1"/>
</dbReference>
<dbReference type="InterPro" id="IPR050659">
    <property type="entry name" value="Peptidase_M24B"/>
</dbReference>
<dbReference type="PRINTS" id="PR00599">
    <property type="entry name" value="MAPEPTIDASE"/>
</dbReference>
<dbReference type="InterPro" id="IPR001714">
    <property type="entry name" value="Pept_M24_MAP"/>
</dbReference>
<keyword evidence="4" id="KW-1185">Reference proteome</keyword>
<dbReference type="Pfam" id="PF01321">
    <property type="entry name" value="Creatinase_N"/>
    <property type="match status" value="1"/>
</dbReference>
<dbReference type="KEGG" id="hcr:X271_00463"/>
<feature type="domain" description="Creatinase N-terminal" evidence="2">
    <location>
        <begin position="17"/>
        <end position="109"/>
    </location>
</feature>
<proteinExistence type="predicted"/>
<feature type="domain" description="Peptidase M24" evidence="1">
    <location>
        <begin position="132"/>
        <end position="335"/>
    </location>
</feature>